<dbReference type="KEGG" id="deh:cbdbA706"/>
<dbReference type="EMBL" id="AJ965256">
    <property type="protein sequence ID" value="CAI82868.1"/>
    <property type="molecule type" value="Genomic_DNA"/>
</dbReference>
<evidence type="ECO:0000313" key="2">
    <source>
        <dbReference type="EMBL" id="CAI82868.1"/>
    </source>
</evidence>
<dbReference type="AlphaFoldDB" id="A0A916KM82"/>
<dbReference type="PROSITE" id="PS50157">
    <property type="entry name" value="ZINC_FINGER_C2H2_2"/>
    <property type="match status" value="1"/>
</dbReference>
<dbReference type="InterPro" id="IPR036236">
    <property type="entry name" value="Znf_C2H2_sf"/>
</dbReference>
<organism evidence="2 3">
    <name type="scientific">Dehalococcoides mccartyi (strain CBDB1)</name>
    <dbReference type="NCBI Taxonomy" id="255470"/>
    <lineage>
        <taxon>Bacteria</taxon>
        <taxon>Bacillati</taxon>
        <taxon>Chloroflexota</taxon>
        <taxon>Dehalococcoidia</taxon>
        <taxon>Dehalococcoidales</taxon>
        <taxon>Dehalococcoidaceae</taxon>
        <taxon>Dehalococcoides</taxon>
    </lineage>
</organism>
<dbReference type="SMART" id="SM00355">
    <property type="entry name" value="ZnF_C2H2"/>
    <property type="match status" value="1"/>
</dbReference>
<dbReference type="PROSITE" id="PS00028">
    <property type="entry name" value="ZINC_FINGER_C2H2_1"/>
    <property type="match status" value="1"/>
</dbReference>
<evidence type="ECO:0000259" key="1">
    <source>
        <dbReference type="PROSITE" id="PS50157"/>
    </source>
</evidence>
<dbReference type="InterPro" id="IPR013087">
    <property type="entry name" value="Znf_C2H2_type"/>
</dbReference>
<dbReference type="RefSeq" id="WP_011309219.1">
    <property type="nucleotide sequence ID" value="NC_007356.1"/>
</dbReference>
<dbReference type="Gene3D" id="3.30.160.60">
    <property type="entry name" value="Classic Zinc Finger"/>
    <property type="match status" value="1"/>
</dbReference>
<dbReference type="Proteomes" id="UP000000433">
    <property type="component" value="Chromosome"/>
</dbReference>
<proteinExistence type="predicted"/>
<name>A0A916KM82_DEHMC</name>
<evidence type="ECO:0000313" key="3">
    <source>
        <dbReference type="Proteomes" id="UP000000433"/>
    </source>
</evidence>
<feature type="domain" description="C2H2-type" evidence="1">
    <location>
        <begin position="2"/>
        <end position="30"/>
    </location>
</feature>
<accession>A0A916KM82</accession>
<gene>
    <name evidence="2" type="ordered locus">cbdbA706</name>
</gene>
<sequence>MYTCSVCGKTLKLKRSLDRHMTQFHSLAAPATDPNPEPEAIPEAIPEAAELKIQAPPKRDYYCIDCGYSPIRKGTTACPKCGGAFDWGAIE</sequence>
<keyword evidence="3" id="KW-1185">Reference proteome</keyword>
<dbReference type="SUPFAM" id="SSF57667">
    <property type="entry name" value="beta-beta-alpha zinc fingers"/>
    <property type="match status" value="1"/>
</dbReference>
<protein>
    <recommendedName>
        <fullName evidence="1">C2H2-type domain-containing protein</fullName>
    </recommendedName>
</protein>
<reference evidence="2 3" key="1">
    <citation type="journal article" date="2005" name="Nat. Biotechnol.">
        <title>Genome sequence of the chlorinated compound-respiring bacterium Dehalococcoides species strain CBDB1.</title>
        <authorList>
            <person name="Kube M."/>
            <person name="Beck A."/>
            <person name="Zinder S.H."/>
            <person name="Kuhl H."/>
            <person name="Reinhardt R."/>
            <person name="Adrian L."/>
        </authorList>
    </citation>
    <scope>NUCLEOTIDE SEQUENCE [LARGE SCALE GENOMIC DNA]</scope>
    <source>
        <strain evidence="2 3">CBDB1</strain>
    </source>
</reference>